<dbReference type="RefSeq" id="WP_014649137.1">
    <property type="nucleotide sequence ID" value="NC_017672.3"/>
</dbReference>
<gene>
    <name evidence="2" type="ORF">B2K_01675</name>
</gene>
<dbReference type="PATRIC" id="fig|997761.3.peg.334"/>
<dbReference type="Proteomes" id="UP000007392">
    <property type="component" value="Chromosome"/>
</dbReference>
<evidence type="ECO:0000313" key="2">
    <source>
        <dbReference type="EMBL" id="AFH59448.1"/>
    </source>
</evidence>
<evidence type="ECO:0000313" key="3">
    <source>
        <dbReference type="Proteomes" id="UP000007392"/>
    </source>
</evidence>
<name>I0BAQ1_9BACL</name>
<feature type="domain" description="Phage tail collar" evidence="1">
    <location>
        <begin position="7"/>
        <end position="63"/>
    </location>
</feature>
<dbReference type="KEGG" id="pmw:B2K_01675"/>
<dbReference type="HOGENOM" id="CLU_087872_0_0_9"/>
<protein>
    <submittedName>
        <fullName evidence="2">Microcystin dependent protein</fullName>
    </submittedName>
</protein>
<dbReference type="Gene3D" id="3.90.1340.10">
    <property type="entry name" value="Phage tail collar domain"/>
    <property type="match status" value="1"/>
</dbReference>
<accession>I0BAQ1</accession>
<dbReference type="OrthoDB" id="9810174at2"/>
<dbReference type="SUPFAM" id="SSF88874">
    <property type="entry name" value="Receptor-binding domain of short tail fibre protein gp12"/>
    <property type="match status" value="1"/>
</dbReference>
<dbReference type="EMBL" id="CP003422">
    <property type="protein sequence ID" value="AFH59448.1"/>
    <property type="molecule type" value="Genomic_DNA"/>
</dbReference>
<sequence>MSEDYIGEIRAFSFGYAPRGWMPCNGQLLAINLNQALFSILGTNYGGNGQTNFALPDLRGRVPVHLGTGITLGMIAGEESHALTVNEIPSHTHQIMASSSEASTNQPAGAVWAKQTAAGYDTAAPNTVMGSAALSSTGSSQPHTNMQPYGVVQFCICVEGIYPSRE</sequence>
<dbReference type="InterPro" id="IPR011083">
    <property type="entry name" value="Phage_tail_collar_dom"/>
</dbReference>
<proteinExistence type="predicted"/>
<organism evidence="2 3">
    <name type="scientific">Paenibacillus mucilaginosus K02</name>
    <dbReference type="NCBI Taxonomy" id="997761"/>
    <lineage>
        <taxon>Bacteria</taxon>
        <taxon>Bacillati</taxon>
        <taxon>Bacillota</taxon>
        <taxon>Bacilli</taxon>
        <taxon>Bacillales</taxon>
        <taxon>Paenibacillaceae</taxon>
        <taxon>Paenibacillus</taxon>
    </lineage>
</organism>
<reference evidence="2 3" key="1">
    <citation type="submission" date="2013-06" db="EMBL/GenBank/DDBJ databases">
        <title>Complete genome sequence of Paenibacillus mucilaginosus K02.</title>
        <authorList>
            <person name="Xiao B."/>
            <person name="Sun L."/>
            <person name="Xiao L."/>
            <person name="Lian B."/>
        </authorList>
    </citation>
    <scope>NUCLEOTIDE SEQUENCE [LARGE SCALE GENOMIC DNA]</scope>
    <source>
        <strain evidence="2 3">K02</strain>
    </source>
</reference>
<evidence type="ECO:0000259" key="1">
    <source>
        <dbReference type="Pfam" id="PF07484"/>
    </source>
</evidence>
<dbReference type="Pfam" id="PF07484">
    <property type="entry name" value="Collar"/>
    <property type="match status" value="1"/>
</dbReference>
<dbReference type="InterPro" id="IPR037053">
    <property type="entry name" value="Phage_tail_collar_dom_sf"/>
</dbReference>
<dbReference type="AlphaFoldDB" id="I0BAQ1"/>